<dbReference type="PANTHER" id="PTHR45944:SF3">
    <property type="entry name" value="ZINC FINGER PROTEIN 40"/>
    <property type="match status" value="1"/>
</dbReference>
<feature type="region of interest" description="Disordered" evidence="14">
    <location>
        <begin position="408"/>
        <end position="439"/>
    </location>
</feature>
<evidence type="ECO:0000256" key="8">
    <source>
        <dbReference type="ARBA" id="ARBA00023125"/>
    </source>
</evidence>
<feature type="region of interest" description="Disordered" evidence="14">
    <location>
        <begin position="134"/>
        <end position="228"/>
    </location>
</feature>
<feature type="compositionally biased region" description="Acidic residues" evidence="14">
    <location>
        <begin position="416"/>
        <end position="426"/>
    </location>
</feature>
<feature type="domain" description="CCHC HIVEP-type" evidence="16">
    <location>
        <begin position="824"/>
        <end position="854"/>
    </location>
</feature>
<dbReference type="SUPFAM" id="SSF57667">
    <property type="entry name" value="beta-beta-alpha zinc fingers"/>
    <property type="match status" value="3"/>
</dbReference>
<evidence type="ECO:0000256" key="3">
    <source>
        <dbReference type="ARBA" id="ARBA00022723"/>
    </source>
</evidence>
<feature type="region of interest" description="Disordered" evidence="14">
    <location>
        <begin position="784"/>
        <end position="823"/>
    </location>
</feature>
<dbReference type="Pfam" id="PF00096">
    <property type="entry name" value="zf-C2H2"/>
    <property type="match status" value="4"/>
</dbReference>
<evidence type="ECO:0000259" key="15">
    <source>
        <dbReference type="PROSITE" id="PS50157"/>
    </source>
</evidence>
<keyword evidence="4" id="KW-0677">Repeat</keyword>
<dbReference type="SMART" id="SM00355">
    <property type="entry name" value="ZnF_C2H2"/>
    <property type="match status" value="5"/>
</dbReference>
<feature type="non-terminal residue" evidence="17">
    <location>
        <position position="1"/>
    </location>
</feature>
<keyword evidence="6" id="KW-0862">Zinc</keyword>
<dbReference type="GO" id="GO:0000978">
    <property type="term" value="F:RNA polymerase II cis-regulatory region sequence-specific DNA binding"/>
    <property type="evidence" value="ECO:0007669"/>
    <property type="project" value="TreeGrafter"/>
</dbReference>
<feature type="compositionally biased region" description="Basic and acidic residues" evidence="14">
    <location>
        <begin position="502"/>
        <end position="521"/>
    </location>
</feature>
<evidence type="ECO:0000256" key="11">
    <source>
        <dbReference type="ARBA" id="ARBA00065386"/>
    </source>
</evidence>
<dbReference type="FunFam" id="3.30.160.60:FF:000594">
    <property type="entry name" value="Transcription factor HIVEP2"/>
    <property type="match status" value="1"/>
</dbReference>
<dbReference type="EMBL" id="SGJD01000494">
    <property type="protein sequence ID" value="KAB0404984.1"/>
    <property type="molecule type" value="Genomic_DNA"/>
</dbReference>
<keyword evidence="2" id="KW-0597">Phosphoprotein</keyword>
<dbReference type="PROSITE" id="PS00028">
    <property type="entry name" value="ZINC_FINGER_C2H2_1"/>
    <property type="match status" value="3"/>
</dbReference>
<reference evidence="17 18" key="1">
    <citation type="journal article" date="2019" name="PLoS ONE">
        <title>Genomic analyses reveal an absence of contemporary introgressive admixture between fin whales and blue whales, despite known hybrids.</title>
        <authorList>
            <person name="Westbury M.V."/>
            <person name="Petersen B."/>
            <person name="Lorenzen E.D."/>
        </authorList>
    </citation>
    <scope>NUCLEOTIDE SEQUENCE [LARGE SCALE GENOMIC DNA]</scope>
    <source>
        <strain evidence="17">FinWhale-01</strain>
    </source>
</reference>
<feature type="region of interest" description="Disordered" evidence="14">
    <location>
        <begin position="1033"/>
        <end position="1127"/>
    </location>
</feature>
<sequence>ILEAGIKGTSESLKGVKRKKIVAENHLKKIPKSPLRNPLQAKHKQNTEESSFAILQSAAESHKKQNHSPVKNGKQFTKHNGETPGIIAEASKSQDKSRTDHRECISSHCSPPPSSYANTAFDVLLKAMEPELSTLSQKGSSCAVKSEKLRPNKTVRPPSHLNNSPMDAPEPTPQEPAAQSQPPPRTSYTGHVSAAQKNDQAALQAVSPSYNPHEHSVSKPGQQNQQLPACSSFARSLTSLQNQENAQLEHVCNAAVMSSVGVTSPSSRTQVSPPNQQVDAASPLSVGPALSTRSPPTPIYNSTPVASVVNHSVEQMCNLLLKDQKPKKQGKYICEYCNRACAKPSVLLKHIRSHTGERPYPCVTCGFSFKTKSNLYKHKKSHAHTIKLGLVLQPDAGGLFMSHESPKALSIHSDVEDSGESEEEGAADERQNDPGSTDLQPVQMMKMVSSSEALPKLGSIPSNPDPAVGDFSPQDRSSEPQAVTELPKVVVHPISVSPLRADSPKVMESKREPPSAQKQKDLQVTGTRSHSAWASSLEMDEKSHQKGDVSQPEGEQESHVGTVHAQLQRQQATDYSQEQQGKLLLSPRSLGSTDSGYFSRSESADQTSAQRQLRLFLQVKKHNEALVDDKQLDSVKPRRTSLSRRGSIDSPKSYIFKDSFQFDLKPMGRRTSSSSDIPKSPFTPTEKSKQVFLLSVPSLDCLPITRSNSMPTTGYSAVPASVIPPPHPLRGSQSFDDKIGAFYDDVFVPGPNASVPQNGHPRTLVRQAAVEDSSANENHVLGAGQSLDESHHGGSPAGETAAARSKPPAPGSHLEKKKSHQGRGTMFECETCRNRYRKLENFENHKKFYCSELHGPKTKVALRDPEHSPVPSGAQPPILHYRGLRFQSAMGSVPSLSQQNAAVTGDQPPRNIQLQTSPIQLVARGPEQPPDPKPSSAVEEQMSSAAQDRTEPKRHGAGISVIQHTNSLSRPGALDKLESREGASPVSFQELRTGKPGSLHLRGISQEEGRPPRNTSQPAEPALSDALRAELQEGSRKISGERHVLGQPSRLVRQHNIQVPEILVTEEPDRDPEGQGHDQEKSEKFSWPQRSETLSKLPTEKLPPKKKRLRLAEMEHSSAESSLDSTLSRSLSRESSLSHTSSFSASLDVEDVSKTEASPKIDFPNKAEFLMIPPASDTLNVPGSHREMRRAASEQIHCLQMSMEVSDFRSKSFDCGSITPPQPAPLAELQPPTSPSGTGVAGHVPLLERRRGPLIRQISLNITPESHLSPGNPSSFQTIARLGVNTVPFQGPQLTHAPSAEFPANTLHSQTQIKDLRAETSSSNSPNIFPVQQLLGIHLLNQIHMPLSLPDTQMSLQVSTQSVKPDASPGGHVSSKSEDCFAPKYQLRCQVVPSTQPCTSNPVHPLPKQVLSDPAGANHCATSLTLPAKLVEATSDSCPLPPLKVGPLGSQVPKVPASFALPLHLQSRVPAYCFTTATALPQILVTQDLTSQPICQANCSMVPISEEQNSVPKSQYDHRNALPNPEGELVCENVISEMGQNSSPSESLPVTQKMSVGRLSPQQESSASSKRMLSPANSLDIAMEKHQKRAKDENGAVCATDTRPLEALSSGALEVSKQKKPVLVRQVCTTEPLEAVILEQDIFSHPEVSSEALHLTDVSPADNLSPGHSKPVVIEPIKELQEFESIPSATSLTLTVRNLAAPAEKTHISPSEHVDNNQERKSPGVKNPGDKANIQEQSQAAATTPSACKAGDTQQPSFPSLKTATSFTWCYLLRQKALHLPQNDQKTSAYTDWTVNASDPNPLSLPTKVALSLLNSKQKTGKSLYCQAITTHFKSDLLVYSSKWKSSLSKRALGNQKSTVVEFSNKDASEINSEQDKENSLIKSEPRRIKIFDGGQNLHGKIHVRYKSNEEYVYVRGRGRGKYICEECGIRCKKPSMLKKHIRTHTDVRPYHCTYCNFSFKTKGNLTKHMKSKTHSKKCVDLGVSVGLIDEQDTEES</sequence>
<keyword evidence="7" id="KW-0805">Transcription regulation</keyword>
<evidence type="ECO:0000256" key="9">
    <source>
        <dbReference type="ARBA" id="ARBA00023163"/>
    </source>
</evidence>
<feature type="region of interest" description="Disordered" evidence="14">
    <location>
        <begin position="454"/>
        <end position="605"/>
    </location>
</feature>
<evidence type="ECO:0000256" key="5">
    <source>
        <dbReference type="ARBA" id="ARBA00022771"/>
    </source>
</evidence>
<dbReference type="PROSITE" id="PS51811">
    <property type="entry name" value="ZF_CCHC_HIVEP"/>
    <property type="match status" value="1"/>
</dbReference>
<feature type="compositionally biased region" description="Basic and acidic residues" evidence="14">
    <location>
        <begin position="1071"/>
        <end position="1084"/>
    </location>
</feature>
<keyword evidence="18" id="KW-1185">Reference proteome</keyword>
<dbReference type="GO" id="GO:0045892">
    <property type="term" value="P:negative regulation of DNA-templated transcription"/>
    <property type="evidence" value="ECO:0007669"/>
    <property type="project" value="UniProtKB-ARBA"/>
</dbReference>
<evidence type="ECO:0000313" key="18">
    <source>
        <dbReference type="Proteomes" id="UP000437017"/>
    </source>
</evidence>
<keyword evidence="10" id="KW-0539">Nucleus</keyword>
<keyword evidence="3" id="KW-0479">Metal-binding</keyword>
<feature type="region of interest" description="Disordered" evidence="14">
    <location>
        <begin position="29"/>
        <end position="115"/>
    </location>
</feature>
<feature type="domain" description="C2H2-type" evidence="15">
    <location>
        <begin position="1951"/>
        <end position="1976"/>
    </location>
</feature>
<feature type="compositionally biased region" description="Polar residues" evidence="14">
    <location>
        <begin position="565"/>
        <end position="580"/>
    </location>
</feature>
<dbReference type="GO" id="GO:0008270">
    <property type="term" value="F:zinc ion binding"/>
    <property type="evidence" value="ECO:0007669"/>
    <property type="project" value="UniProtKB-KW"/>
</dbReference>
<keyword evidence="5 13" id="KW-0863">Zinc-finger</keyword>
<keyword evidence="9" id="KW-0804">Transcription</keyword>
<feature type="region of interest" description="Disordered" evidence="14">
    <location>
        <begin position="263"/>
        <end position="299"/>
    </location>
</feature>
<feature type="compositionally biased region" description="Polar residues" evidence="14">
    <location>
        <begin position="263"/>
        <end position="279"/>
    </location>
</feature>
<feature type="domain" description="C2H2-type" evidence="15">
    <location>
        <begin position="332"/>
        <end position="359"/>
    </location>
</feature>
<evidence type="ECO:0000256" key="7">
    <source>
        <dbReference type="ARBA" id="ARBA00023015"/>
    </source>
</evidence>
<feature type="compositionally biased region" description="Basic and acidic residues" evidence="14">
    <location>
        <begin position="1706"/>
        <end position="1722"/>
    </location>
</feature>
<feature type="compositionally biased region" description="Polar residues" evidence="14">
    <location>
        <begin position="522"/>
        <end position="534"/>
    </location>
</feature>
<evidence type="ECO:0000256" key="6">
    <source>
        <dbReference type="ARBA" id="ARBA00022833"/>
    </source>
</evidence>
<dbReference type="PANTHER" id="PTHR45944">
    <property type="entry name" value="SCHNURRI, ISOFORM F"/>
    <property type="match status" value="1"/>
</dbReference>
<evidence type="ECO:0000256" key="1">
    <source>
        <dbReference type="ARBA" id="ARBA00004123"/>
    </source>
</evidence>
<evidence type="ECO:0000256" key="4">
    <source>
        <dbReference type="ARBA" id="ARBA00022737"/>
    </source>
</evidence>
<dbReference type="GO" id="GO:0000981">
    <property type="term" value="F:DNA-binding transcription factor activity, RNA polymerase II-specific"/>
    <property type="evidence" value="ECO:0007669"/>
    <property type="project" value="TreeGrafter"/>
</dbReference>
<dbReference type="PROSITE" id="PS50157">
    <property type="entry name" value="ZINC_FINGER_C2H2_2"/>
    <property type="match status" value="4"/>
</dbReference>
<organism evidence="17 18">
    <name type="scientific">Balaenoptera physalus</name>
    <name type="common">Fin whale</name>
    <name type="synonym">Balaena physalus</name>
    <dbReference type="NCBI Taxonomy" id="9770"/>
    <lineage>
        <taxon>Eukaryota</taxon>
        <taxon>Metazoa</taxon>
        <taxon>Chordata</taxon>
        <taxon>Craniata</taxon>
        <taxon>Vertebrata</taxon>
        <taxon>Euteleostomi</taxon>
        <taxon>Mammalia</taxon>
        <taxon>Eutheria</taxon>
        <taxon>Laurasiatheria</taxon>
        <taxon>Artiodactyla</taxon>
        <taxon>Whippomorpha</taxon>
        <taxon>Cetacea</taxon>
        <taxon>Mysticeti</taxon>
        <taxon>Balaenopteridae</taxon>
        <taxon>Balaenoptera</taxon>
    </lineage>
</organism>
<protein>
    <recommendedName>
        <fullName evidence="12">Zinc finger protein 40</fullName>
    </recommendedName>
</protein>
<feature type="domain" description="C2H2-type" evidence="15">
    <location>
        <begin position="360"/>
        <end position="383"/>
    </location>
</feature>
<dbReference type="InterPro" id="IPR013087">
    <property type="entry name" value="Znf_C2H2_type"/>
</dbReference>
<feature type="region of interest" description="Disordered" evidence="14">
    <location>
        <begin position="922"/>
        <end position="1020"/>
    </location>
</feature>
<evidence type="ECO:0000256" key="14">
    <source>
        <dbReference type="SAM" id="MobiDB-lite"/>
    </source>
</evidence>
<feature type="compositionally biased region" description="Basic and acidic residues" evidence="14">
    <location>
        <begin position="1033"/>
        <end position="1044"/>
    </location>
</feature>
<dbReference type="FunFam" id="3.30.160.60:FF:000033">
    <property type="entry name" value="Immunodeficiency virus type I enhancer binding protein 1"/>
    <property type="match status" value="1"/>
</dbReference>
<keyword evidence="8" id="KW-0238">DNA-binding</keyword>
<feature type="region of interest" description="Disordered" evidence="14">
    <location>
        <begin position="1539"/>
        <end position="1573"/>
    </location>
</feature>
<name>A0A6A1QCM9_BALPH</name>
<comment type="caution">
    <text evidence="17">The sequence shown here is derived from an EMBL/GenBank/DDBJ whole genome shotgun (WGS) entry which is preliminary data.</text>
</comment>
<evidence type="ECO:0000256" key="12">
    <source>
        <dbReference type="ARBA" id="ARBA00068197"/>
    </source>
</evidence>
<accession>A0A6A1QCM9</accession>
<evidence type="ECO:0000313" key="17">
    <source>
        <dbReference type="EMBL" id="KAB0404984.1"/>
    </source>
</evidence>
<feature type="domain" description="C2H2-type" evidence="15">
    <location>
        <begin position="1923"/>
        <end position="1950"/>
    </location>
</feature>
<feature type="compositionally biased region" description="Polar residues" evidence="14">
    <location>
        <begin position="1734"/>
        <end position="1756"/>
    </location>
</feature>
<evidence type="ECO:0000259" key="16">
    <source>
        <dbReference type="PROSITE" id="PS51811"/>
    </source>
</evidence>
<dbReference type="OrthoDB" id="10042249at2759"/>
<evidence type="ECO:0000256" key="13">
    <source>
        <dbReference type="PROSITE-ProRule" id="PRU00042"/>
    </source>
</evidence>
<dbReference type="InterPro" id="IPR034729">
    <property type="entry name" value="Znf_CCHC_HIVEP"/>
</dbReference>
<feature type="region of interest" description="Disordered" evidence="14">
    <location>
        <begin position="1706"/>
        <end position="1756"/>
    </location>
</feature>
<comment type="subunit">
    <text evidence="11">Interacts with UTP4.</text>
</comment>
<dbReference type="GO" id="GO:0005634">
    <property type="term" value="C:nucleus"/>
    <property type="evidence" value="ECO:0007669"/>
    <property type="project" value="UniProtKB-SubCell"/>
</dbReference>
<feature type="compositionally biased region" description="Polar residues" evidence="14">
    <location>
        <begin position="219"/>
        <end position="228"/>
    </location>
</feature>
<feature type="compositionally biased region" description="Basic and acidic residues" evidence="14">
    <location>
        <begin position="92"/>
        <end position="105"/>
    </location>
</feature>
<evidence type="ECO:0000256" key="10">
    <source>
        <dbReference type="ARBA" id="ARBA00023242"/>
    </source>
</evidence>
<evidence type="ECO:0000256" key="2">
    <source>
        <dbReference type="ARBA" id="ARBA00022553"/>
    </source>
</evidence>
<feature type="compositionally biased region" description="Polar residues" evidence="14">
    <location>
        <begin position="186"/>
        <end position="210"/>
    </location>
</feature>
<proteinExistence type="predicted"/>
<dbReference type="InterPro" id="IPR036236">
    <property type="entry name" value="Znf_C2H2_sf"/>
</dbReference>
<feature type="non-terminal residue" evidence="17">
    <location>
        <position position="1997"/>
    </location>
</feature>
<dbReference type="InterPro" id="IPR051969">
    <property type="entry name" value="Zinc-finger_DNA-bd_regulators"/>
</dbReference>
<dbReference type="FunFam" id="3.30.160.60:FF:001151">
    <property type="entry name" value="zinc finger homeobox protein 3"/>
    <property type="match status" value="1"/>
</dbReference>
<comment type="subcellular location">
    <subcellularLocation>
        <location evidence="1">Nucleus</location>
    </subcellularLocation>
</comment>
<dbReference type="Proteomes" id="UP000437017">
    <property type="component" value="Unassembled WGS sequence"/>
</dbReference>
<dbReference type="Gene3D" id="3.30.160.60">
    <property type="entry name" value="Classic Zinc Finger"/>
    <property type="match status" value="4"/>
</dbReference>
<feature type="compositionally biased region" description="Polar residues" evidence="14">
    <location>
        <begin position="589"/>
        <end position="605"/>
    </location>
</feature>
<gene>
    <name evidence="17" type="ORF">E2I00_002624</name>
</gene>